<accession>A0ABY8L8P4</accession>
<evidence type="ECO:0000313" key="1">
    <source>
        <dbReference type="EMBL" id="WGH76620.1"/>
    </source>
</evidence>
<sequence length="85" mass="10187">MNINKQEIVESICYTELVYERINKKLNIKFSKKEIENYILSILKETDVFFFAKIGKNYYVTNTENNIRITINSNTFRIITVDRIK</sequence>
<dbReference type="Pfam" id="PF12636">
    <property type="entry name" value="DUF3781"/>
    <property type="match status" value="1"/>
</dbReference>
<gene>
    <name evidence="1" type="ORF">P8625_05530</name>
</gene>
<proteinExistence type="predicted"/>
<evidence type="ECO:0000313" key="2">
    <source>
        <dbReference type="Proteomes" id="UP001232001"/>
    </source>
</evidence>
<organism evidence="1 2">
    <name type="scientific">Tenacibaculum tangerinum</name>
    <dbReference type="NCBI Taxonomy" id="3038772"/>
    <lineage>
        <taxon>Bacteria</taxon>
        <taxon>Pseudomonadati</taxon>
        <taxon>Bacteroidota</taxon>
        <taxon>Flavobacteriia</taxon>
        <taxon>Flavobacteriales</taxon>
        <taxon>Flavobacteriaceae</taxon>
        <taxon>Tenacibaculum</taxon>
    </lineage>
</organism>
<keyword evidence="2" id="KW-1185">Reference proteome</keyword>
<dbReference type="RefSeq" id="WP_279652484.1">
    <property type="nucleotide sequence ID" value="NZ_CP122539.1"/>
</dbReference>
<dbReference type="EMBL" id="CP122539">
    <property type="protein sequence ID" value="WGH76620.1"/>
    <property type="molecule type" value="Genomic_DNA"/>
</dbReference>
<dbReference type="InterPro" id="IPR024229">
    <property type="entry name" value="DUF3781"/>
</dbReference>
<dbReference type="Proteomes" id="UP001232001">
    <property type="component" value="Chromosome"/>
</dbReference>
<name>A0ABY8L8P4_9FLAO</name>
<reference evidence="1 2" key="1">
    <citation type="submission" date="2023-04" db="EMBL/GenBank/DDBJ databases">
        <title>Tenacibaculum tangerinum sp. nov., isolated from sea tidal flat of South Korea.</title>
        <authorList>
            <person name="Lee S.H."/>
            <person name="Kim J.-J."/>
        </authorList>
    </citation>
    <scope>NUCLEOTIDE SEQUENCE [LARGE SCALE GENOMIC DNA]</scope>
    <source>
        <strain evidence="1 2">GRR-S3-23</strain>
    </source>
</reference>
<protein>
    <submittedName>
        <fullName evidence="1">DUF3781 domain-containing protein</fullName>
    </submittedName>
</protein>